<sequence length="145" mass="16882">MSFRFLFGLSRIIPIDGIMVGYELQKLSATVSNVQIMGNYEGTDIYNYKFLFGYGINLSNRWQVSLLLGIGITTYKNYGPESFKDSSDTYSVLPEIKFKLNKHVGFYINSEFRMEKFDSFYYEYHGGPDFSKNTFWVPTIGIYIR</sequence>
<organism evidence="1 2">
    <name type="scientific">Neptunitalea chrysea</name>
    <dbReference type="NCBI Taxonomy" id="1647581"/>
    <lineage>
        <taxon>Bacteria</taxon>
        <taxon>Pseudomonadati</taxon>
        <taxon>Bacteroidota</taxon>
        <taxon>Flavobacteriia</taxon>
        <taxon>Flavobacteriales</taxon>
        <taxon>Flavobacteriaceae</taxon>
        <taxon>Neptunitalea</taxon>
    </lineage>
</organism>
<reference evidence="1" key="1">
    <citation type="submission" date="2022-07" db="EMBL/GenBank/DDBJ databases">
        <title>Taxonomy of Novel Oxalotrophic and Methylotrophic Bacteria.</title>
        <authorList>
            <person name="Sahin N."/>
            <person name="Tani A."/>
        </authorList>
    </citation>
    <scope>NUCLEOTIDE SEQUENCE</scope>
    <source>
        <strain evidence="1">AM327</strain>
    </source>
</reference>
<name>A0A9W6B3M8_9FLAO</name>
<keyword evidence="2" id="KW-1185">Reference proteome</keyword>
<gene>
    <name evidence="1" type="ORF">NBRC110019_08290</name>
</gene>
<dbReference type="AlphaFoldDB" id="A0A9W6B3M8"/>
<proteinExistence type="predicted"/>
<evidence type="ECO:0000313" key="1">
    <source>
        <dbReference type="EMBL" id="GLB51790.1"/>
    </source>
</evidence>
<evidence type="ECO:0000313" key="2">
    <source>
        <dbReference type="Proteomes" id="UP001143545"/>
    </source>
</evidence>
<comment type="caution">
    <text evidence="1">The sequence shown here is derived from an EMBL/GenBank/DDBJ whole genome shotgun (WGS) entry which is preliminary data.</text>
</comment>
<protein>
    <submittedName>
        <fullName evidence="1">Uncharacterized protein</fullName>
    </submittedName>
</protein>
<accession>A0A9W6B3M8</accession>
<dbReference type="EMBL" id="BRVP01000004">
    <property type="protein sequence ID" value="GLB51790.1"/>
    <property type="molecule type" value="Genomic_DNA"/>
</dbReference>
<dbReference type="Proteomes" id="UP001143545">
    <property type="component" value="Unassembled WGS sequence"/>
</dbReference>